<evidence type="ECO:0000256" key="3">
    <source>
        <dbReference type="ARBA" id="ARBA00022989"/>
    </source>
</evidence>
<name>A0A0G3EC83_9BACT</name>
<sequence>MPPSDYSATAPPSGSARDGEPIRRHALNAWAIVLSLFAVWLIWKTEANLFAVPLAVGAAALLVAIVYRLEFGIYALLASVMIFEQFQIFGIPDPITGNVPLYENFSNLTAMKIPLLHPVWFALLAAAIGAGCFARPAFRWLEPRVPRARWIAAAAGVAAAAVIAGVLIVPSLRYRLMGWAGLINAKPTLNPVELLIFLMLVSWFVRAAISPDWSLRRSPNLWIAVLFAGVLALFTLLGLARGGDLKAALWEVRALFYLIAMYVLAVQFIRRPSQVRICIWIAILGVTFKGLQGCYRYFVTLGGSLGDAPAITSHEDAVFMSTMFVLLAALFLTGAWKRKEFAVLAAGFAPTFLTFVLTQRRIAYAVFALSLIIVFFLLPRAKKWFAMKLALPLLPLMLVYTVVFWNSSSTLALPVRQIKSVFITGEEEDTSNTYRRIENYNMIQTIRQNKAGLGFGRRYLVLVPLPAVDFPLWDYIPHNCIYWMWAKTGFVGFLAFWLFFGLMMTRSTILYRRQRDPYRQAVCLMVITFIASQIAVAYYDLQITFYRNMIYLGVAMALPEALRKEEVGGERESEKPET</sequence>
<evidence type="ECO:0000313" key="7">
    <source>
        <dbReference type="EMBL" id="AKJ63898.1"/>
    </source>
</evidence>
<comment type="subcellular location">
    <subcellularLocation>
        <location evidence="1">Membrane</location>
        <topology evidence="1">Multi-pass membrane protein</topology>
    </subcellularLocation>
</comment>
<dbReference type="Proteomes" id="UP000035268">
    <property type="component" value="Chromosome"/>
</dbReference>
<evidence type="ECO:0000259" key="6">
    <source>
        <dbReference type="Pfam" id="PF04932"/>
    </source>
</evidence>
<dbReference type="RefSeq" id="WP_052881284.1">
    <property type="nucleotide sequence ID" value="NZ_CP010904.1"/>
</dbReference>
<protein>
    <submittedName>
        <fullName evidence="7">Lipid A core-O-antigen ligase</fullName>
    </submittedName>
</protein>
<feature type="transmembrane region" description="Helical" evidence="5">
    <location>
        <begin position="521"/>
        <end position="539"/>
    </location>
</feature>
<keyword evidence="7" id="KW-0436">Ligase</keyword>
<feature type="transmembrane region" description="Helical" evidence="5">
    <location>
        <begin position="150"/>
        <end position="172"/>
    </location>
</feature>
<keyword evidence="4 5" id="KW-0472">Membrane</keyword>
<keyword evidence="8" id="KW-1185">Reference proteome</keyword>
<gene>
    <name evidence="7" type="ORF">L21SP4_00629</name>
</gene>
<reference evidence="7 8" key="2">
    <citation type="journal article" date="2016" name="ISME J.">
        <title>Characterization of the first cultured representative of Verrucomicrobia subdivision 5 indicates the proposal of a novel phylum.</title>
        <authorList>
            <person name="Spring S."/>
            <person name="Bunk B."/>
            <person name="Sproer C."/>
            <person name="Schumann P."/>
            <person name="Rohde M."/>
            <person name="Tindall B.J."/>
            <person name="Klenk H.P."/>
        </authorList>
    </citation>
    <scope>NUCLEOTIDE SEQUENCE [LARGE SCALE GENOMIC DNA]</scope>
    <source>
        <strain evidence="7 8">L21-Fru-AB</strain>
    </source>
</reference>
<feature type="domain" description="O-antigen ligase-related" evidence="6">
    <location>
        <begin position="348"/>
        <end position="496"/>
    </location>
</feature>
<proteinExistence type="predicted"/>
<feature type="transmembrane region" description="Helical" evidence="5">
    <location>
        <begin position="247"/>
        <end position="265"/>
    </location>
</feature>
<dbReference type="PANTHER" id="PTHR37422">
    <property type="entry name" value="TEICHURONIC ACID BIOSYNTHESIS PROTEIN TUAE"/>
    <property type="match status" value="1"/>
</dbReference>
<keyword evidence="3 5" id="KW-1133">Transmembrane helix</keyword>
<feature type="transmembrane region" description="Helical" evidence="5">
    <location>
        <begin position="26"/>
        <end position="43"/>
    </location>
</feature>
<feature type="transmembrane region" description="Helical" evidence="5">
    <location>
        <begin position="277"/>
        <end position="298"/>
    </location>
</feature>
<keyword evidence="2 5" id="KW-0812">Transmembrane</keyword>
<reference evidence="8" key="1">
    <citation type="submission" date="2015-02" db="EMBL/GenBank/DDBJ databases">
        <title>Description and complete genome sequence of the first cultured representative of the subdivision 5 of the Verrucomicrobia phylum.</title>
        <authorList>
            <person name="Spring S."/>
            <person name="Bunk B."/>
            <person name="Sproer C."/>
            <person name="Klenk H.-P."/>
        </authorList>
    </citation>
    <scope>NUCLEOTIDE SEQUENCE [LARGE SCALE GENOMIC DNA]</scope>
    <source>
        <strain evidence="8">L21-Fru-AB</strain>
    </source>
</reference>
<feature type="transmembrane region" description="Helical" evidence="5">
    <location>
        <begin position="385"/>
        <end position="405"/>
    </location>
</feature>
<dbReference type="PANTHER" id="PTHR37422:SF17">
    <property type="entry name" value="O-ANTIGEN LIGASE"/>
    <property type="match status" value="1"/>
</dbReference>
<evidence type="ECO:0000256" key="4">
    <source>
        <dbReference type="ARBA" id="ARBA00023136"/>
    </source>
</evidence>
<feature type="transmembrane region" description="Helical" evidence="5">
    <location>
        <begin position="318"/>
        <end position="336"/>
    </location>
</feature>
<feature type="transmembrane region" description="Helical" evidence="5">
    <location>
        <begin position="221"/>
        <end position="241"/>
    </location>
</feature>
<dbReference type="InterPro" id="IPR051533">
    <property type="entry name" value="WaaL-like"/>
</dbReference>
<dbReference type="GO" id="GO:0016020">
    <property type="term" value="C:membrane"/>
    <property type="evidence" value="ECO:0007669"/>
    <property type="project" value="UniProtKB-SubCell"/>
</dbReference>
<accession>A0A0G3EC83</accession>
<dbReference type="Pfam" id="PF04932">
    <property type="entry name" value="Wzy_C"/>
    <property type="match status" value="1"/>
</dbReference>
<feature type="transmembrane region" description="Helical" evidence="5">
    <location>
        <begin position="74"/>
        <end position="95"/>
    </location>
</feature>
<evidence type="ECO:0000256" key="1">
    <source>
        <dbReference type="ARBA" id="ARBA00004141"/>
    </source>
</evidence>
<organism evidence="7 8">
    <name type="scientific">Kiritimatiella glycovorans</name>
    <dbReference type="NCBI Taxonomy" id="1307763"/>
    <lineage>
        <taxon>Bacteria</taxon>
        <taxon>Pseudomonadati</taxon>
        <taxon>Kiritimatiellota</taxon>
        <taxon>Kiritimatiellia</taxon>
        <taxon>Kiritimatiellales</taxon>
        <taxon>Kiritimatiellaceae</taxon>
        <taxon>Kiritimatiella</taxon>
    </lineage>
</organism>
<feature type="transmembrane region" description="Helical" evidence="5">
    <location>
        <begin position="341"/>
        <end position="356"/>
    </location>
</feature>
<dbReference type="OrthoDB" id="141174at2"/>
<evidence type="ECO:0000256" key="5">
    <source>
        <dbReference type="SAM" id="Phobius"/>
    </source>
</evidence>
<feature type="transmembrane region" description="Helical" evidence="5">
    <location>
        <begin position="481"/>
        <end position="500"/>
    </location>
</feature>
<feature type="transmembrane region" description="Helical" evidence="5">
    <location>
        <begin position="49"/>
        <end position="67"/>
    </location>
</feature>
<dbReference type="GO" id="GO:0016874">
    <property type="term" value="F:ligase activity"/>
    <property type="evidence" value="ECO:0007669"/>
    <property type="project" value="UniProtKB-KW"/>
</dbReference>
<dbReference type="KEGG" id="vbl:L21SP4_00629"/>
<evidence type="ECO:0000313" key="8">
    <source>
        <dbReference type="Proteomes" id="UP000035268"/>
    </source>
</evidence>
<dbReference type="EMBL" id="CP010904">
    <property type="protein sequence ID" value="AKJ63898.1"/>
    <property type="molecule type" value="Genomic_DNA"/>
</dbReference>
<feature type="transmembrane region" description="Helical" evidence="5">
    <location>
        <begin position="362"/>
        <end position="378"/>
    </location>
</feature>
<dbReference type="AlphaFoldDB" id="A0A0G3EC83"/>
<feature type="transmembrane region" description="Helical" evidence="5">
    <location>
        <begin position="192"/>
        <end position="209"/>
    </location>
</feature>
<dbReference type="InterPro" id="IPR007016">
    <property type="entry name" value="O-antigen_ligase-rel_domated"/>
</dbReference>
<dbReference type="STRING" id="1307763.L21SP4_00629"/>
<evidence type="ECO:0000256" key="2">
    <source>
        <dbReference type="ARBA" id="ARBA00022692"/>
    </source>
</evidence>
<feature type="transmembrane region" description="Helical" evidence="5">
    <location>
        <begin position="115"/>
        <end position="138"/>
    </location>
</feature>